<evidence type="ECO:0008006" key="3">
    <source>
        <dbReference type="Google" id="ProtNLM"/>
    </source>
</evidence>
<dbReference type="AlphaFoldDB" id="A0A4P6X8T8"/>
<protein>
    <recommendedName>
        <fullName evidence="3">DUF2164 domain-containing protein</fullName>
    </recommendedName>
</protein>
<proteinExistence type="predicted"/>
<gene>
    <name evidence="1" type="ORF">HPF_21355</name>
</gene>
<keyword evidence="2" id="KW-1185">Reference proteome</keyword>
<dbReference type="InterPro" id="IPR018680">
    <property type="entry name" value="DUF2164"/>
</dbReference>
<evidence type="ECO:0000313" key="1">
    <source>
        <dbReference type="EMBL" id="QBM30251.1"/>
    </source>
</evidence>
<dbReference type="RefSeq" id="WP_127806912.1">
    <property type="nucleotide sequence ID" value="NZ_CP037867.1"/>
</dbReference>
<organism evidence="1 2">
    <name type="scientific">Hydrogenophaga pseudoflava</name>
    <name type="common">Pseudomonas carboxydoflava</name>
    <dbReference type="NCBI Taxonomy" id="47421"/>
    <lineage>
        <taxon>Bacteria</taxon>
        <taxon>Pseudomonadati</taxon>
        <taxon>Pseudomonadota</taxon>
        <taxon>Betaproteobacteria</taxon>
        <taxon>Burkholderiales</taxon>
        <taxon>Comamonadaceae</taxon>
        <taxon>Hydrogenophaga</taxon>
    </lineage>
</organism>
<dbReference type="Pfam" id="PF09932">
    <property type="entry name" value="DUF2164"/>
    <property type="match status" value="1"/>
</dbReference>
<sequence length="91" mass="10621">MPIELPKDQRTQAIQSIERYFREHMDEPIGNIAAGGLLGFFLEEIGPVVYNKAVADVQERLQQRVSELDLEVHEDEFAYWRKYERGARGKK</sequence>
<dbReference type="EMBL" id="CP037867">
    <property type="protein sequence ID" value="QBM30251.1"/>
    <property type="molecule type" value="Genomic_DNA"/>
</dbReference>
<reference evidence="1 2" key="1">
    <citation type="submission" date="2019-03" db="EMBL/GenBank/DDBJ databases">
        <authorList>
            <person name="Sebastian G."/>
            <person name="Baumann P."/>
            <person name="Ruckert C."/>
            <person name="Kalinowski J."/>
            <person name="Nebel B."/>
            <person name="Takors R."/>
            <person name="Blombach B."/>
        </authorList>
    </citation>
    <scope>NUCLEOTIDE SEQUENCE [LARGE SCALE GENOMIC DNA]</scope>
    <source>
        <strain evidence="1 2">DSM 1084</strain>
    </source>
</reference>
<dbReference type="Proteomes" id="UP000293912">
    <property type="component" value="Chromosome"/>
</dbReference>
<evidence type="ECO:0000313" key="2">
    <source>
        <dbReference type="Proteomes" id="UP000293912"/>
    </source>
</evidence>
<dbReference type="KEGG" id="hpse:HPF_21355"/>
<accession>A0A4P6X8T8</accession>
<name>A0A4P6X8T8_HYDPS</name>